<keyword evidence="5 7" id="KW-0808">Transferase</keyword>
<dbReference type="Proteomes" id="UP001596056">
    <property type="component" value="Unassembled WGS sequence"/>
</dbReference>
<dbReference type="SMART" id="SM00941">
    <property type="entry name" value="PYNP_C"/>
    <property type="match status" value="1"/>
</dbReference>
<dbReference type="InterPro" id="IPR000053">
    <property type="entry name" value="Thymidine/pyrmidine_PPase"/>
</dbReference>
<dbReference type="SUPFAM" id="SSF52418">
    <property type="entry name" value="Nucleoside phosphorylase/phosphoribosyltransferase catalytic domain"/>
    <property type="match status" value="1"/>
</dbReference>
<dbReference type="EC" id="2.4.2.4" evidence="3 7"/>
<dbReference type="PANTHER" id="PTHR10515:SF0">
    <property type="entry name" value="THYMIDINE PHOSPHORYLASE"/>
    <property type="match status" value="1"/>
</dbReference>
<evidence type="ECO:0000313" key="9">
    <source>
        <dbReference type="EMBL" id="MFC5566096.1"/>
    </source>
</evidence>
<organism evidence="9 10">
    <name type="scientific">Rubellimicrobium aerolatum</name>
    <dbReference type="NCBI Taxonomy" id="490979"/>
    <lineage>
        <taxon>Bacteria</taxon>
        <taxon>Pseudomonadati</taxon>
        <taxon>Pseudomonadota</taxon>
        <taxon>Alphaproteobacteria</taxon>
        <taxon>Rhodobacterales</taxon>
        <taxon>Roseobacteraceae</taxon>
        <taxon>Rubellimicrobium</taxon>
    </lineage>
</organism>
<dbReference type="EMBL" id="JBHSNA010000004">
    <property type="protein sequence ID" value="MFC5566096.1"/>
    <property type="molecule type" value="Genomic_DNA"/>
</dbReference>
<dbReference type="Pfam" id="PF02885">
    <property type="entry name" value="Glycos_trans_3N"/>
    <property type="match status" value="1"/>
</dbReference>
<dbReference type="Gene3D" id="1.20.970.10">
    <property type="entry name" value="Transferase, Pyrimidine Nucleoside Phosphorylase, Chain C"/>
    <property type="match status" value="1"/>
</dbReference>
<dbReference type="InterPro" id="IPR036566">
    <property type="entry name" value="PYNP-like_C_sf"/>
</dbReference>
<comment type="catalytic activity">
    <reaction evidence="6 7">
        <text>thymidine + phosphate = 2-deoxy-alpha-D-ribose 1-phosphate + thymine</text>
        <dbReference type="Rhea" id="RHEA:16037"/>
        <dbReference type="ChEBI" id="CHEBI:17748"/>
        <dbReference type="ChEBI" id="CHEBI:17821"/>
        <dbReference type="ChEBI" id="CHEBI:43474"/>
        <dbReference type="ChEBI" id="CHEBI:57259"/>
        <dbReference type="EC" id="2.4.2.4"/>
    </reaction>
</comment>
<evidence type="ECO:0000256" key="5">
    <source>
        <dbReference type="ARBA" id="ARBA00022679"/>
    </source>
</evidence>
<name>A0ABW0SAZ8_9RHOB</name>
<dbReference type="Gene3D" id="3.40.1030.10">
    <property type="entry name" value="Nucleoside phosphorylase/phosphoribosyltransferase catalytic domain"/>
    <property type="match status" value="1"/>
</dbReference>
<dbReference type="InterPro" id="IPR000312">
    <property type="entry name" value="Glycosyl_Trfase_fam3"/>
</dbReference>
<comment type="similarity">
    <text evidence="1 7">Belongs to the thymidine/pyrimidine-nucleoside phosphorylase family.</text>
</comment>
<evidence type="ECO:0000313" key="10">
    <source>
        <dbReference type="Proteomes" id="UP001596056"/>
    </source>
</evidence>
<feature type="domain" description="Pyrimidine nucleoside phosphorylase C-terminal" evidence="8">
    <location>
        <begin position="353"/>
        <end position="427"/>
    </location>
</feature>
<accession>A0ABW0SAZ8</accession>
<protein>
    <recommendedName>
        <fullName evidence="3 7">Thymidine phosphorylase</fullName>
        <ecNumber evidence="3 7">2.4.2.4</ecNumber>
    </recommendedName>
    <alternativeName>
        <fullName evidence="7">TdRPase</fullName>
    </alternativeName>
</protein>
<evidence type="ECO:0000256" key="6">
    <source>
        <dbReference type="ARBA" id="ARBA00048550"/>
    </source>
</evidence>
<dbReference type="NCBIfam" id="TIGR02644">
    <property type="entry name" value="Y_phosphoryl"/>
    <property type="match status" value="1"/>
</dbReference>
<dbReference type="InterPro" id="IPR035902">
    <property type="entry name" value="Nuc_phospho_transferase"/>
</dbReference>
<dbReference type="InterPro" id="IPR013102">
    <property type="entry name" value="PYNP_C"/>
</dbReference>
<dbReference type="InterPro" id="IPR017872">
    <property type="entry name" value="Pyrmidine_PPase_CS"/>
</dbReference>
<dbReference type="PROSITE" id="PS00647">
    <property type="entry name" value="THYMID_PHOSPHORYLASE"/>
    <property type="match status" value="1"/>
</dbReference>
<dbReference type="NCBIfam" id="NF004490">
    <property type="entry name" value="PRK05820.1"/>
    <property type="match status" value="1"/>
</dbReference>
<dbReference type="SUPFAM" id="SSF47648">
    <property type="entry name" value="Nucleoside phosphorylase/phosphoribosyltransferase N-terminal domain"/>
    <property type="match status" value="1"/>
</dbReference>
<comment type="pathway">
    <text evidence="7">Pyrimidine metabolism; dTMP biosynthesis via salvage pathway; dTMP from thymine: step 1/2.</text>
</comment>
<comment type="function">
    <text evidence="7">The enzymes which catalyze the reversible phosphorolysis of pyrimidine nucleosides are involved in the degradation of these compounds and in their utilization as carbon and energy sources, or in the rescue of pyrimidine bases for nucleotide synthesis.</text>
</comment>
<evidence type="ECO:0000259" key="8">
    <source>
        <dbReference type="SMART" id="SM00941"/>
    </source>
</evidence>
<dbReference type="InterPro" id="IPR036320">
    <property type="entry name" value="Glycosyl_Trfase_fam3_N_dom_sf"/>
</dbReference>
<dbReference type="GO" id="GO:0009032">
    <property type="term" value="F:thymidine phosphorylase activity"/>
    <property type="evidence" value="ECO:0007669"/>
    <property type="project" value="UniProtKB-EC"/>
</dbReference>
<gene>
    <name evidence="7" type="primary">deoA</name>
    <name evidence="9" type="ORF">ACFPOC_06635</name>
</gene>
<evidence type="ECO:0000256" key="3">
    <source>
        <dbReference type="ARBA" id="ARBA00011892"/>
    </source>
</evidence>
<dbReference type="Pfam" id="PF00591">
    <property type="entry name" value="Glycos_transf_3"/>
    <property type="match status" value="1"/>
</dbReference>
<dbReference type="InterPro" id="IPR018090">
    <property type="entry name" value="Pyrmidine_PPas_bac/euk"/>
</dbReference>
<dbReference type="SUPFAM" id="SSF54680">
    <property type="entry name" value="Pyrimidine nucleoside phosphorylase C-terminal domain"/>
    <property type="match status" value="1"/>
</dbReference>
<reference evidence="10" key="1">
    <citation type="journal article" date="2019" name="Int. J. Syst. Evol. Microbiol.">
        <title>The Global Catalogue of Microorganisms (GCM) 10K type strain sequencing project: providing services to taxonomists for standard genome sequencing and annotation.</title>
        <authorList>
            <consortium name="The Broad Institute Genomics Platform"/>
            <consortium name="The Broad Institute Genome Sequencing Center for Infectious Disease"/>
            <person name="Wu L."/>
            <person name="Ma J."/>
        </authorList>
    </citation>
    <scope>NUCLEOTIDE SEQUENCE [LARGE SCALE GENOMIC DNA]</scope>
    <source>
        <strain evidence="10">KACC 11588</strain>
    </source>
</reference>
<evidence type="ECO:0000256" key="2">
    <source>
        <dbReference type="ARBA" id="ARBA00011738"/>
    </source>
</evidence>
<dbReference type="InterPro" id="IPR017459">
    <property type="entry name" value="Glycosyl_Trfase_fam3_N_dom"/>
</dbReference>
<evidence type="ECO:0000256" key="7">
    <source>
        <dbReference type="HAMAP-Rule" id="MF_01628"/>
    </source>
</evidence>
<sequence length="441" mass="45460">MEPRPEPRLDARWVNGRLRRGEVPTEAELRWFARGLASGQVTDAQAGAFAMGVCLRGLGEQGRVALTLAMRDSGRVLEWRLDRPVLDKHSTGGVGDCVSLILAPALAACGVAVPMISGRGLGHTGGTLDKMEAIPGVEPKVSEADLRRIVGEVGCAIAGATAEIAPADRRLYAIRDVSGTVESIDLITASILSKKLAAGLDGLVLDVKCGSGAFMKTEAEAVALAEALVGAANGAGCPTAAFVTDMDEPLCPALGNAVEVAVCLEVMEGRREVAPRLHDLTVALGGRLLALVGEAEGEGEERVAEAIRSGAALERFARMVALMGGPSDLAETWRERLPRAPVVREVRAGEGGTVAALDGEALGLAVVALGGGRAKETDPVDPAVGLTGVVRRGARVAPGDLLAVVHARDEGAARVAEAAVRGAIRLGEAVEIGPLVRERVG</sequence>
<dbReference type="Gene3D" id="3.90.1170.30">
    <property type="entry name" value="Pyrimidine nucleoside phosphorylase-like, C-terminal domain"/>
    <property type="match status" value="1"/>
</dbReference>
<dbReference type="RefSeq" id="WP_209838955.1">
    <property type="nucleotide sequence ID" value="NZ_JAGGJP010000004.1"/>
</dbReference>
<comment type="subunit">
    <text evidence="2 7">Homodimer.</text>
</comment>
<evidence type="ECO:0000256" key="1">
    <source>
        <dbReference type="ARBA" id="ARBA00006915"/>
    </source>
</evidence>
<dbReference type="Pfam" id="PF07831">
    <property type="entry name" value="PYNP_C"/>
    <property type="match status" value="1"/>
</dbReference>
<proteinExistence type="inferred from homology"/>
<dbReference type="InterPro" id="IPR013465">
    <property type="entry name" value="Thymidine_Pase"/>
</dbReference>
<comment type="caution">
    <text evidence="9">The sequence shown here is derived from an EMBL/GenBank/DDBJ whole genome shotgun (WGS) entry which is preliminary data.</text>
</comment>
<keyword evidence="4 7" id="KW-0328">Glycosyltransferase</keyword>
<evidence type="ECO:0000256" key="4">
    <source>
        <dbReference type="ARBA" id="ARBA00022676"/>
    </source>
</evidence>
<dbReference type="PANTHER" id="PTHR10515">
    <property type="entry name" value="THYMIDINE PHOSPHORYLASE"/>
    <property type="match status" value="1"/>
</dbReference>
<keyword evidence="10" id="KW-1185">Reference proteome</keyword>
<dbReference type="HAMAP" id="MF_01628">
    <property type="entry name" value="Thymid_phosp"/>
    <property type="match status" value="1"/>
</dbReference>
<dbReference type="PIRSF" id="PIRSF000478">
    <property type="entry name" value="TP_PyNP"/>
    <property type="match status" value="1"/>
</dbReference>